<organism evidence="2 3">
    <name type="scientific">Channa argus</name>
    <name type="common">Northern snakehead</name>
    <name type="synonym">Ophicephalus argus</name>
    <dbReference type="NCBI Taxonomy" id="215402"/>
    <lineage>
        <taxon>Eukaryota</taxon>
        <taxon>Metazoa</taxon>
        <taxon>Chordata</taxon>
        <taxon>Craniata</taxon>
        <taxon>Vertebrata</taxon>
        <taxon>Euteleostomi</taxon>
        <taxon>Actinopterygii</taxon>
        <taxon>Neopterygii</taxon>
        <taxon>Teleostei</taxon>
        <taxon>Neoteleostei</taxon>
        <taxon>Acanthomorphata</taxon>
        <taxon>Anabantaria</taxon>
        <taxon>Anabantiformes</taxon>
        <taxon>Channoidei</taxon>
        <taxon>Channidae</taxon>
        <taxon>Channa</taxon>
    </lineage>
</organism>
<feature type="compositionally biased region" description="Basic and acidic residues" evidence="1">
    <location>
        <begin position="339"/>
        <end position="380"/>
    </location>
</feature>
<feature type="compositionally biased region" description="Basic and acidic residues" evidence="1">
    <location>
        <begin position="434"/>
        <end position="454"/>
    </location>
</feature>
<feature type="region of interest" description="Disordered" evidence="1">
    <location>
        <begin position="184"/>
        <end position="271"/>
    </location>
</feature>
<feature type="compositionally biased region" description="Polar residues" evidence="1">
    <location>
        <begin position="188"/>
        <end position="205"/>
    </location>
</feature>
<dbReference type="Gene3D" id="2.60.120.10">
    <property type="entry name" value="Jelly Rolls"/>
    <property type="match status" value="1"/>
</dbReference>
<name>A0A6G1QN13_CHAAH</name>
<feature type="region of interest" description="Disordered" evidence="1">
    <location>
        <begin position="330"/>
        <end position="656"/>
    </location>
</feature>
<dbReference type="InterPro" id="IPR014710">
    <property type="entry name" value="RmlC-like_jellyroll"/>
</dbReference>
<evidence type="ECO:0008006" key="4">
    <source>
        <dbReference type="Google" id="ProtNLM"/>
    </source>
</evidence>
<feature type="compositionally biased region" description="Low complexity" evidence="1">
    <location>
        <begin position="586"/>
        <end position="597"/>
    </location>
</feature>
<feature type="region of interest" description="Disordered" evidence="1">
    <location>
        <begin position="73"/>
        <end position="97"/>
    </location>
</feature>
<dbReference type="Proteomes" id="UP000503349">
    <property type="component" value="Chromosome 19"/>
</dbReference>
<feature type="compositionally biased region" description="Basic and acidic residues" evidence="1">
    <location>
        <begin position="394"/>
        <end position="405"/>
    </location>
</feature>
<feature type="region of interest" description="Disordered" evidence="1">
    <location>
        <begin position="779"/>
        <end position="830"/>
    </location>
</feature>
<feature type="compositionally biased region" description="Polar residues" evidence="1">
    <location>
        <begin position="786"/>
        <end position="799"/>
    </location>
</feature>
<feature type="compositionally biased region" description="Basic and acidic residues" evidence="1">
    <location>
        <begin position="527"/>
        <end position="542"/>
    </location>
</feature>
<proteinExistence type="predicted"/>
<feature type="compositionally biased region" description="Polar residues" evidence="1">
    <location>
        <begin position="633"/>
        <end position="642"/>
    </location>
</feature>
<accession>A0A6G1QN13</accession>
<protein>
    <recommendedName>
        <fullName evidence="4">Mif2/CENP-C cupin domain-containing protein</fullName>
    </recommendedName>
</protein>
<feature type="compositionally biased region" description="Polar residues" evidence="1">
    <location>
        <begin position="73"/>
        <end position="85"/>
    </location>
</feature>
<keyword evidence="3" id="KW-1185">Reference proteome</keyword>
<gene>
    <name evidence="2" type="ORF">EXN66_Car019306</name>
</gene>
<dbReference type="AlphaFoldDB" id="A0A6G1QN13"/>
<feature type="compositionally biased region" description="Basic and acidic residues" evidence="1">
    <location>
        <begin position="229"/>
        <end position="238"/>
    </location>
</feature>
<evidence type="ECO:0000313" key="2">
    <source>
        <dbReference type="EMBL" id="KAF3703618.1"/>
    </source>
</evidence>
<dbReference type="EMBL" id="CM015730">
    <property type="protein sequence ID" value="KAF3703618.1"/>
    <property type="molecule type" value="Genomic_DNA"/>
</dbReference>
<feature type="region of interest" description="Disordered" evidence="1">
    <location>
        <begin position="722"/>
        <end position="756"/>
    </location>
</feature>
<evidence type="ECO:0000313" key="3">
    <source>
        <dbReference type="Proteomes" id="UP000503349"/>
    </source>
</evidence>
<reference evidence="3" key="2">
    <citation type="submission" date="2019-02" db="EMBL/GenBank/DDBJ databases">
        <title>Opniocepnalus argus Var Kimnra genome.</title>
        <authorList>
            <person name="Zhou C."/>
            <person name="Xiao S."/>
        </authorList>
    </citation>
    <scope>NUCLEOTIDE SEQUENCE [LARGE SCALE GENOMIC DNA]</scope>
</reference>
<reference evidence="2 3" key="1">
    <citation type="submission" date="2019-02" db="EMBL/GenBank/DDBJ databases">
        <title>Opniocepnalus argus genome.</title>
        <authorList>
            <person name="Zhou C."/>
            <person name="Xiao S."/>
        </authorList>
    </citation>
    <scope>NUCLEOTIDE SEQUENCE [LARGE SCALE GENOMIC DNA]</scope>
    <source>
        <strain evidence="2">OARG1902GOOAL</strain>
        <tissue evidence="2">Muscle</tissue>
    </source>
</reference>
<evidence type="ECO:0000256" key="1">
    <source>
        <dbReference type="SAM" id="MobiDB-lite"/>
    </source>
</evidence>
<sequence>METNYKTLRRPKRKLCYLTNKESPSKQWTGKLTLQDIDGMFDDLESSSHDSREDDIIPPSPLLQTFTSEANQIERNSSTVPQEGQLSIKPPGSGDVLHPARRSLSPEIDIVLKSPFEMNGPIRTSSPIEKNLVVETLEEEDNERALVVPQILEFEEAKIDAVNTQDPECNGFFTDTYKIKDSEMETPNKITSSKATMSNHKNQVAESCKDSQPVKGKTCRTPQKLAFGFERKTSRQENTEPPVSALSQDPKLPSPEKNSSDERQPSTEISTCRGRDIKAFLQKAREAEQCKLSCSRALQALVKVPTPPPEREDEFLILEDDAPFIYIPCKTSIRKRQRQKETREEESTNDKDSLTEKSMKERPLETAQKAEEPEKADPKLGNHAINQKMKKNKEKSEVIGNKNKELSIPQDFQAGDVVAQKKCNKKKQRLKNIQSKENEKTEEEYKERDSKESDVETCSQKMGRRTQKCSEVKSSSKSSKDGKQNAKTNRTKSLKKATNGMQQAQCFENMKEPIENNADAEDLSSLSEKDIVSSEAHKEKASARGKANQNKLPVVTEESSSEDSQVLGKRKRKQPGQWWLSHPETTEQTEGTNNQLTLKKSKQNNKKPSAAVPSSIQVKKANISKRRNPKQPVPSSSQNTNTTERKNTKMTKTTIIKGETLDKKKTTDEVFKETRVKKIEYQDQQQDVTDYDLDLVHSSPLDLTQRGLSLSSGNQVFQRVYQHVPTEKRPRTPRRTWQQLGGETTDRRRRKPPGSWWLVNDISEDGEQSHFRSQHLYRKEPKLCKQQKNQPEQSRSSGLGSPKDGNMAVSPKPLGGATLPRLKPKPLSAPKAVKHSLAVFNDIFTSPTETEPAVSSGDTCQNERHMGTAHPTEEVSVFLQNFETPPDSKCQSGNPHKELQSGPSSMIQLEQYEENEDLSLPSSRVHTVLHISDMCGPPLKPLILQPKDEANLREWFKSLWPTVAPNVVEVTPNQFDWYFYQDRAIGFLLDMDCGSACIGRILLGSHMKKPLWVDHSATTVFNLLTSSVNVVINGKESCIGAGQCFTVQCGHAYSIQNMYAQPAVLYFTRILAESSN</sequence>